<name>A0A0B5EZF1_STRA4</name>
<proteinExistence type="predicted"/>
<reference evidence="2 3" key="1">
    <citation type="submission" date="2015-01" db="EMBL/GenBank/DDBJ databases">
        <title>Enhanced salinomycin production by adjusting the supply of polyketide extender units in Streptomyce albus DSM 41398.</title>
        <authorList>
            <person name="Lu C."/>
        </authorList>
    </citation>
    <scope>NUCLEOTIDE SEQUENCE [LARGE SCALE GENOMIC DNA]</scope>
    <source>
        <strain evidence="3">ATCC 21838 / DSM 41398 / FERM P-419 / JCM 4703 / NBRC 107858</strain>
    </source>
</reference>
<dbReference type="KEGG" id="sals:SLNWT_3615"/>
<keyword evidence="3" id="KW-1185">Reference proteome</keyword>
<evidence type="ECO:0000313" key="2">
    <source>
        <dbReference type="EMBL" id="AJE83991.1"/>
    </source>
</evidence>
<evidence type="ECO:0000313" key="3">
    <source>
        <dbReference type="Proteomes" id="UP000031523"/>
    </source>
</evidence>
<dbReference type="Gene3D" id="1.20.120.520">
    <property type="entry name" value="nmb1532 protein domain like"/>
    <property type="match status" value="1"/>
</dbReference>
<evidence type="ECO:0000259" key="1">
    <source>
        <dbReference type="Pfam" id="PF01814"/>
    </source>
</evidence>
<dbReference type="Pfam" id="PF01814">
    <property type="entry name" value="Hemerythrin"/>
    <property type="match status" value="1"/>
</dbReference>
<protein>
    <submittedName>
        <fullName evidence="2">Hemerythrin HHE cation binding domain protein</fullName>
    </submittedName>
</protein>
<feature type="domain" description="Hemerythrin-like" evidence="1">
    <location>
        <begin position="14"/>
        <end position="141"/>
    </location>
</feature>
<dbReference type="Proteomes" id="UP000031523">
    <property type="component" value="Chromosome"/>
</dbReference>
<accession>A0A0B5EZF1</accession>
<gene>
    <name evidence="2" type="ORF">SLNWT_3615</name>
</gene>
<dbReference type="EMBL" id="CP010519">
    <property type="protein sequence ID" value="AJE83991.1"/>
    <property type="molecule type" value="Genomic_DNA"/>
</dbReference>
<dbReference type="CDD" id="cd12108">
    <property type="entry name" value="Hr-like"/>
    <property type="match status" value="1"/>
</dbReference>
<dbReference type="InterPro" id="IPR012312">
    <property type="entry name" value="Hemerythrin-like"/>
</dbReference>
<organism evidence="2 3">
    <name type="scientific">Streptomyces albus (strain ATCC 21838 / DSM 41398 / FERM P-419 / JCM 4703 / NBRC 107858)</name>
    <dbReference type="NCBI Taxonomy" id="1081613"/>
    <lineage>
        <taxon>Bacteria</taxon>
        <taxon>Bacillati</taxon>
        <taxon>Actinomycetota</taxon>
        <taxon>Actinomycetes</taxon>
        <taxon>Kitasatosporales</taxon>
        <taxon>Streptomycetaceae</taxon>
        <taxon>Streptomyces</taxon>
    </lineage>
</organism>
<sequence length="215" mass="23960">MTEPPTAVLARGHQTMLLAHRAMVRDVERIGLASRTLPAADADRTSALRAYTHTIFQLIEHHHRGEDEFLWPKLRERGADADALTLMTAEHEELTKVLHAWHAVSQRLGTDEAAPAELAARTDELRKQLAAHAADEERELSGRLALALDGRIWKGFEKHMRRTAPLWTLRFMPAWLLSVSSPEERGGVPAAAVGRLFSGWLARSQLAAFGEHHAV</sequence>
<dbReference type="AlphaFoldDB" id="A0A0B5EZF1"/>